<keyword evidence="3" id="KW-1185">Reference proteome</keyword>
<feature type="region of interest" description="Disordered" evidence="1">
    <location>
        <begin position="40"/>
        <end position="145"/>
    </location>
</feature>
<reference evidence="2 3" key="1">
    <citation type="journal article" date="2023" name="Nucleic Acids Res.">
        <title>The hologenome of Daphnia magna reveals possible DNA methylation and microbiome-mediated evolution of the host genome.</title>
        <authorList>
            <person name="Chaturvedi A."/>
            <person name="Li X."/>
            <person name="Dhandapani V."/>
            <person name="Marshall H."/>
            <person name="Kissane S."/>
            <person name="Cuenca-Cambronero M."/>
            <person name="Asole G."/>
            <person name="Calvet F."/>
            <person name="Ruiz-Romero M."/>
            <person name="Marangio P."/>
            <person name="Guigo R."/>
            <person name="Rago D."/>
            <person name="Mirbahai L."/>
            <person name="Eastwood N."/>
            <person name="Colbourne J.K."/>
            <person name="Zhou J."/>
            <person name="Mallon E."/>
            <person name="Orsini L."/>
        </authorList>
    </citation>
    <scope>NUCLEOTIDE SEQUENCE [LARGE SCALE GENOMIC DNA]</scope>
    <source>
        <strain evidence="2">LRV0_1</strain>
    </source>
</reference>
<accession>A0ABR0B9G1</accession>
<comment type="caution">
    <text evidence="2">The sequence shown here is derived from an EMBL/GenBank/DDBJ whole genome shotgun (WGS) entry which is preliminary data.</text>
</comment>
<evidence type="ECO:0000313" key="2">
    <source>
        <dbReference type="EMBL" id="KAK4045218.1"/>
    </source>
</evidence>
<feature type="compositionally biased region" description="Basic and acidic residues" evidence="1">
    <location>
        <begin position="113"/>
        <end position="128"/>
    </location>
</feature>
<dbReference type="Proteomes" id="UP001234178">
    <property type="component" value="Unassembled WGS sequence"/>
</dbReference>
<organism evidence="2 3">
    <name type="scientific">Daphnia magna</name>
    <dbReference type="NCBI Taxonomy" id="35525"/>
    <lineage>
        <taxon>Eukaryota</taxon>
        <taxon>Metazoa</taxon>
        <taxon>Ecdysozoa</taxon>
        <taxon>Arthropoda</taxon>
        <taxon>Crustacea</taxon>
        <taxon>Branchiopoda</taxon>
        <taxon>Diplostraca</taxon>
        <taxon>Cladocera</taxon>
        <taxon>Anomopoda</taxon>
        <taxon>Daphniidae</taxon>
        <taxon>Daphnia</taxon>
    </lineage>
</organism>
<protein>
    <submittedName>
        <fullName evidence="2">Uncharacterized protein</fullName>
    </submittedName>
</protein>
<feature type="non-terminal residue" evidence="2">
    <location>
        <position position="1"/>
    </location>
</feature>
<dbReference type="EMBL" id="JAOYFB010000041">
    <property type="protein sequence ID" value="KAK4045218.1"/>
    <property type="molecule type" value="Genomic_DNA"/>
</dbReference>
<sequence length="145" mass="15865">RPAKRLRERLKRPRCLGICRGGDPARTDEVAEHVVIGPRPRNKRRVGRPAARAPIESDCPVATIPHDRGADGVTEATGNKSMGSSIGDGEHAARRAARAAPFRSRSPRRHLRISAECRSGRWSREQGDRSAGSRSAPTERPSRPP</sequence>
<evidence type="ECO:0000313" key="3">
    <source>
        <dbReference type="Proteomes" id="UP001234178"/>
    </source>
</evidence>
<proteinExistence type="predicted"/>
<evidence type="ECO:0000256" key="1">
    <source>
        <dbReference type="SAM" id="MobiDB-lite"/>
    </source>
</evidence>
<name>A0ABR0B9G1_9CRUS</name>
<gene>
    <name evidence="2" type="ORF">OUZ56_032626</name>
</gene>